<organism evidence="1">
    <name type="scientific">Rhizophora mucronata</name>
    <name type="common">Asiatic mangrove</name>
    <dbReference type="NCBI Taxonomy" id="61149"/>
    <lineage>
        <taxon>Eukaryota</taxon>
        <taxon>Viridiplantae</taxon>
        <taxon>Streptophyta</taxon>
        <taxon>Embryophyta</taxon>
        <taxon>Tracheophyta</taxon>
        <taxon>Spermatophyta</taxon>
        <taxon>Magnoliopsida</taxon>
        <taxon>eudicotyledons</taxon>
        <taxon>Gunneridae</taxon>
        <taxon>Pentapetalae</taxon>
        <taxon>rosids</taxon>
        <taxon>fabids</taxon>
        <taxon>Malpighiales</taxon>
        <taxon>Rhizophoraceae</taxon>
        <taxon>Rhizophora</taxon>
    </lineage>
</organism>
<accession>A0A2P2R0I2</accession>
<proteinExistence type="predicted"/>
<name>A0A2P2R0I2_RHIMU</name>
<dbReference type="EMBL" id="GGEC01092246">
    <property type="protein sequence ID" value="MBX72730.1"/>
    <property type="molecule type" value="Transcribed_RNA"/>
</dbReference>
<dbReference type="AlphaFoldDB" id="A0A2P2R0I2"/>
<sequence>MSRKKRYSCGYGRWSTSHL</sequence>
<protein>
    <submittedName>
        <fullName evidence="1">Uncharacterized protein</fullName>
    </submittedName>
</protein>
<reference evidence="1" key="1">
    <citation type="submission" date="2018-02" db="EMBL/GenBank/DDBJ databases">
        <title>Rhizophora mucronata_Transcriptome.</title>
        <authorList>
            <person name="Meera S.P."/>
            <person name="Sreeshan A."/>
            <person name="Augustine A."/>
        </authorList>
    </citation>
    <scope>NUCLEOTIDE SEQUENCE</scope>
    <source>
        <tissue evidence="1">Leaf</tissue>
    </source>
</reference>
<evidence type="ECO:0000313" key="1">
    <source>
        <dbReference type="EMBL" id="MBX72730.1"/>
    </source>
</evidence>